<keyword evidence="4" id="KW-1185">Reference proteome</keyword>
<dbReference type="AlphaFoldDB" id="A0A9E5A372"/>
<gene>
    <name evidence="3" type="ORF">O3H35_02620</name>
    <name evidence="2" type="ORF">O3H54_10225</name>
</gene>
<evidence type="ECO:0000313" key="4">
    <source>
        <dbReference type="Proteomes" id="UP001068021"/>
    </source>
</evidence>
<dbReference type="RefSeq" id="WP_169740451.1">
    <property type="nucleotide sequence ID" value="NZ_JAPVER010000020.1"/>
</dbReference>
<reference evidence="3" key="1">
    <citation type="submission" date="2022-12" db="EMBL/GenBank/DDBJ databases">
        <title>Reclassification of two methanogenic archaea species isolated from the Kolyma lowland permafrost.</title>
        <authorList>
            <person name="Trubitsyn V.E."/>
            <person name="Rivkina E.M."/>
            <person name="Shcherbakova V.A."/>
        </authorList>
    </citation>
    <scope>NUCLEOTIDE SEQUENCE</scope>
    <source>
        <strain evidence="2">M2</strain>
        <strain evidence="3">MK4</strain>
    </source>
</reference>
<dbReference type="Proteomes" id="UP001068021">
    <property type="component" value="Unassembled WGS sequence"/>
</dbReference>
<dbReference type="SUPFAM" id="SSF55136">
    <property type="entry name" value="Probable bacterial effector-binding domain"/>
    <property type="match status" value="1"/>
</dbReference>
<protein>
    <submittedName>
        <fullName evidence="3">GyrI-like domain-containing protein</fullName>
    </submittedName>
</protein>
<proteinExistence type="predicted"/>
<dbReference type="InterPro" id="IPR011256">
    <property type="entry name" value="Reg_factor_effector_dom_sf"/>
</dbReference>
<accession>A0A9E5A372</accession>
<feature type="domain" description="GyrI-like small molecule binding" evidence="1">
    <location>
        <begin position="157"/>
        <end position="344"/>
    </location>
</feature>
<dbReference type="InterPro" id="IPR024227">
    <property type="entry name" value="DUF3795"/>
</dbReference>
<evidence type="ECO:0000259" key="1">
    <source>
        <dbReference type="Pfam" id="PF06445"/>
    </source>
</evidence>
<dbReference type="EMBL" id="JAPVES010000025">
    <property type="protein sequence ID" value="MCZ3371517.1"/>
    <property type="molecule type" value="Genomic_DNA"/>
</dbReference>
<sequence length="344" mass="40055">MNRTSLVAPCGMNCSVCIAYLREKNKCPGCRLFNASEPVTIARCKIKNCEVIQKDGAEFCFACGDFPCRNLNHLDKRYRTKYNMSMVENLEYIKKWGIEKFLENEDIRWTCSECGGIICVHKGYCYSCGKIYWRTKKMTKIDLKKENKELYNPSVKEPSLVDVPEMKFLMIDGEGDPNTSEEYKDAMEALFPVSYKVKFISKKEKSKDYVVMPLEGLWWVQNMENFSIEDKSSWKWTAMIRQPDFISKRMINEAIEEVEKKKNPTALSKIRFESLHEGLSAQIMHIGPFSEEGPTVEKLHAFIEEKGYEFDGTSTGEKHHEIYISDMRRTKPERLKTIIRQPVK</sequence>
<comment type="caution">
    <text evidence="3">The sequence shown here is derived from an EMBL/GenBank/DDBJ whole genome shotgun (WGS) entry which is preliminary data.</text>
</comment>
<dbReference type="InterPro" id="IPR029442">
    <property type="entry name" value="GyrI-like"/>
</dbReference>
<dbReference type="Pfam" id="PF06445">
    <property type="entry name" value="GyrI-like"/>
    <property type="match status" value="1"/>
</dbReference>
<organism evidence="3">
    <name type="scientific">Methanobacterium veterum</name>
    <dbReference type="NCBI Taxonomy" id="408577"/>
    <lineage>
        <taxon>Archaea</taxon>
        <taxon>Methanobacteriati</taxon>
        <taxon>Methanobacteriota</taxon>
        <taxon>Methanomada group</taxon>
        <taxon>Methanobacteria</taxon>
        <taxon>Methanobacteriales</taxon>
        <taxon>Methanobacteriaceae</taxon>
        <taxon>Methanobacterium</taxon>
    </lineage>
</organism>
<dbReference type="Proteomes" id="UP001074446">
    <property type="component" value="Unassembled WGS sequence"/>
</dbReference>
<dbReference type="Gene3D" id="3.20.80.10">
    <property type="entry name" value="Regulatory factor, effector binding domain"/>
    <property type="match status" value="1"/>
</dbReference>
<evidence type="ECO:0000313" key="3">
    <source>
        <dbReference type="EMBL" id="MCZ3371517.1"/>
    </source>
</evidence>
<evidence type="ECO:0000313" key="2">
    <source>
        <dbReference type="EMBL" id="MCZ3366255.1"/>
    </source>
</evidence>
<dbReference type="Pfam" id="PF12675">
    <property type="entry name" value="DUF3795"/>
    <property type="match status" value="1"/>
</dbReference>
<name>A0A9E5A372_9EURY</name>
<dbReference type="EMBL" id="JAPVER010000020">
    <property type="protein sequence ID" value="MCZ3366255.1"/>
    <property type="molecule type" value="Genomic_DNA"/>
</dbReference>